<comment type="caution">
    <text evidence="2">The sequence shown here is derived from an EMBL/GenBank/DDBJ whole genome shotgun (WGS) entry which is preliminary data.</text>
</comment>
<evidence type="ECO:0000313" key="2">
    <source>
        <dbReference type="EMBL" id="KAB2763065.1"/>
    </source>
</evidence>
<name>A0A6L3Z015_BRUAN</name>
<evidence type="ECO:0000256" key="1">
    <source>
        <dbReference type="SAM" id="MobiDB-lite"/>
    </source>
</evidence>
<organism evidence="2 3">
    <name type="scientific">Brucella anthropi</name>
    <name type="common">Ochrobactrum anthropi</name>
    <dbReference type="NCBI Taxonomy" id="529"/>
    <lineage>
        <taxon>Bacteria</taxon>
        <taxon>Pseudomonadati</taxon>
        <taxon>Pseudomonadota</taxon>
        <taxon>Alphaproteobacteria</taxon>
        <taxon>Hyphomicrobiales</taxon>
        <taxon>Brucellaceae</taxon>
        <taxon>Brucella/Ochrobactrum group</taxon>
        <taxon>Brucella</taxon>
    </lineage>
</organism>
<evidence type="ECO:0000313" key="3">
    <source>
        <dbReference type="Proteomes" id="UP000481876"/>
    </source>
</evidence>
<feature type="region of interest" description="Disordered" evidence="1">
    <location>
        <begin position="139"/>
        <end position="166"/>
    </location>
</feature>
<sequence>MRNLAPAIAMIDPRNQQLGMALLAANQGRQKQAAAQQQANQTVKYLQGQGLSADEAQMMVSNPDMLKSWFGERQKAGKPDWKFQSLRDEQGNERSAIVDMNNPSSFRYVGGAAPHKPNLINSGDGQLYNADNGTWISAPNAGQSKIEQDITARKAAASGQGMKPEDPAYQSYVLTGKMPREDQAPLTATDKKAILEADEGVAGAENSITALRSIITPGQDGKSLNDKAGYGWGAGAQSFIARNDPTGLFDDEKGQATTELDNIVQTNALQSLKSIFGGNPTEGERAILLDIQGSSSKSPEERKNIFERAITMAERRLAFNRQRAGELRGGTFYKQGGGQQPTGPVKIGGYSIEEVQ</sequence>
<feature type="region of interest" description="Disordered" evidence="1">
    <location>
        <begin position="329"/>
        <end position="356"/>
    </location>
</feature>
<accession>A0A6L3Z015</accession>
<dbReference type="RefSeq" id="WP_192800272.1">
    <property type="nucleotide sequence ID" value="NZ_WBWS01000028.1"/>
</dbReference>
<dbReference type="EMBL" id="WBWS01000028">
    <property type="protein sequence ID" value="KAB2763065.1"/>
    <property type="molecule type" value="Genomic_DNA"/>
</dbReference>
<dbReference type="AlphaFoldDB" id="A0A6L3Z015"/>
<protein>
    <submittedName>
        <fullName evidence="2">Uncharacterized protein</fullName>
    </submittedName>
</protein>
<reference evidence="2 3" key="1">
    <citation type="submission" date="2019-09" db="EMBL/GenBank/DDBJ databases">
        <title>Taxonomic organization of the family Brucellaceae based on a phylogenomic approach.</title>
        <authorList>
            <person name="Leclercq S."/>
            <person name="Cloeckaert A."/>
            <person name="Zygmunt M.S."/>
        </authorList>
    </citation>
    <scope>NUCLEOTIDE SEQUENCE [LARGE SCALE GENOMIC DNA]</scope>
    <source>
        <strain evidence="2 3">LMG 3313</strain>
    </source>
</reference>
<proteinExistence type="predicted"/>
<dbReference type="Proteomes" id="UP000481876">
    <property type="component" value="Unassembled WGS sequence"/>
</dbReference>
<gene>
    <name evidence="2" type="ORF">F9L04_21755</name>
</gene>